<name>A0AAV8A8C6_9EUKA</name>
<gene>
    <name evidence="3" type="ORF">M0812_06716</name>
</gene>
<proteinExistence type="predicted"/>
<dbReference type="Gene3D" id="3.10.20.90">
    <property type="entry name" value="Phosphatidylinositol 3-kinase Catalytic Subunit, Chain A, domain 1"/>
    <property type="match status" value="1"/>
</dbReference>
<accession>A0AAV8A8C6</accession>
<evidence type="ECO:0000259" key="2">
    <source>
        <dbReference type="PROSITE" id="PS51745"/>
    </source>
</evidence>
<dbReference type="SUPFAM" id="SSF54277">
    <property type="entry name" value="CAD &amp; PB1 domains"/>
    <property type="match status" value="1"/>
</dbReference>
<feature type="compositionally biased region" description="Basic and acidic residues" evidence="1">
    <location>
        <begin position="121"/>
        <end position="164"/>
    </location>
</feature>
<evidence type="ECO:0000313" key="4">
    <source>
        <dbReference type="Proteomes" id="UP001146793"/>
    </source>
</evidence>
<evidence type="ECO:0000256" key="1">
    <source>
        <dbReference type="SAM" id="MobiDB-lite"/>
    </source>
</evidence>
<dbReference type="SUPFAM" id="SSF46934">
    <property type="entry name" value="UBA-like"/>
    <property type="match status" value="1"/>
</dbReference>
<comment type="caution">
    <text evidence="3">The sequence shown here is derived from an EMBL/GenBank/DDBJ whole genome shotgun (WGS) entry which is preliminary data.</text>
</comment>
<evidence type="ECO:0000313" key="3">
    <source>
        <dbReference type="EMBL" id="KAJ3450533.1"/>
    </source>
</evidence>
<protein>
    <submittedName>
        <fullName evidence="3">Protein clmp1</fullName>
    </submittedName>
</protein>
<dbReference type="Pfam" id="PF00564">
    <property type="entry name" value="PB1"/>
    <property type="match status" value="1"/>
</dbReference>
<dbReference type="EMBL" id="JANTQA010000012">
    <property type="protein sequence ID" value="KAJ3450533.1"/>
    <property type="molecule type" value="Genomic_DNA"/>
</dbReference>
<dbReference type="AlphaFoldDB" id="A0AAV8A8C6"/>
<feature type="domain" description="PB1" evidence="2">
    <location>
        <begin position="6"/>
        <end position="87"/>
    </location>
</feature>
<dbReference type="InterPro" id="IPR000270">
    <property type="entry name" value="PB1_dom"/>
</dbReference>
<dbReference type="Proteomes" id="UP001146793">
    <property type="component" value="Unassembled WGS sequence"/>
</dbReference>
<dbReference type="CDD" id="cd05992">
    <property type="entry name" value="PB1"/>
    <property type="match status" value="1"/>
</dbReference>
<sequence length="213" mass="25163">MSVKKRIYIKTVLNSDIRRFSLKPNSKIEDFQLIVQQIYKIPTSYIVDYVDNEGDHITVTNQLEFEEALHVAHTIRPKIIRFNIKLLVTIDKNTLEKSKKLDLINDQNQQIIDCPEPELEQEQKEELEQDQKEGQETEKKKEQEKEKPVQKKKEQKEKKNEKKVIPNTDVPYFNELMSIAEMGFEDLDLVLKLLKKYKGDVQKVVLRLSPLKK</sequence>
<dbReference type="Gene3D" id="1.10.8.10">
    <property type="entry name" value="DNA helicase RuvA subunit, C-terminal domain"/>
    <property type="match status" value="1"/>
</dbReference>
<dbReference type="PROSITE" id="PS51745">
    <property type="entry name" value="PB1"/>
    <property type="match status" value="1"/>
</dbReference>
<feature type="region of interest" description="Disordered" evidence="1">
    <location>
        <begin position="119"/>
        <end position="167"/>
    </location>
</feature>
<organism evidence="3 4">
    <name type="scientific">Anaeramoeba flamelloides</name>
    <dbReference type="NCBI Taxonomy" id="1746091"/>
    <lineage>
        <taxon>Eukaryota</taxon>
        <taxon>Metamonada</taxon>
        <taxon>Anaeramoebidae</taxon>
        <taxon>Anaeramoeba</taxon>
    </lineage>
</organism>
<dbReference type="InterPro" id="IPR053793">
    <property type="entry name" value="PB1-like"/>
</dbReference>
<reference evidence="3" key="1">
    <citation type="submission" date="2022-08" db="EMBL/GenBank/DDBJ databases">
        <title>Novel sulphate-reducing endosymbionts in the free-living metamonad Anaeramoeba.</title>
        <authorList>
            <person name="Jerlstrom-Hultqvist J."/>
            <person name="Cepicka I."/>
            <person name="Gallot-Lavallee L."/>
            <person name="Salas-Leiva D."/>
            <person name="Curtis B.A."/>
            <person name="Zahonova K."/>
            <person name="Pipaliya S."/>
            <person name="Dacks J."/>
            <person name="Roger A.J."/>
        </authorList>
    </citation>
    <scope>NUCLEOTIDE SEQUENCE</scope>
    <source>
        <strain evidence="3">Busselton2</strain>
    </source>
</reference>
<dbReference type="SMART" id="SM00666">
    <property type="entry name" value="PB1"/>
    <property type="match status" value="1"/>
</dbReference>
<dbReference type="InterPro" id="IPR009060">
    <property type="entry name" value="UBA-like_sf"/>
</dbReference>